<evidence type="ECO:0000256" key="8">
    <source>
        <dbReference type="ARBA" id="ARBA00046341"/>
    </source>
</evidence>
<feature type="compositionally biased region" description="Polar residues" evidence="12">
    <location>
        <begin position="740"/>
        <end position="749"/>
    </location>
</feature>
<name>A0A015KYC6_RHIIW</name>
<keyword evidence="7 10" id="KW-0862">Zinc</keyword>
<evidence type="ECO:0000256" key="6">
    <source>
        <dbReference type="ARBA" id="ARBA00022786"/>
    </source>
</evidence>
<keyword evidence="5 10" id="KW-0863">Zinc-finger</keyword>
<keyword evidence="11" id="KW-0175">Coiled coil</keyword>
<dbReference type="Pfam" id="PF02207">
    <property type="entry name" value="zf-UBR"/>
    <property type="match status" value="1"/>
</dbReference>
<dbReference type="Pfam" id="PF18995">
    <property type="entry name" value="PRT6_C"/>
    <property type="match status" value="1"/>
</dbReference>
<protein>
    <recommendedName>
        <fullName evidence="10">E3 ubiquitin-protein ligase</fullName>
        <ecNumber evidence="10">2.3.2.27</ecNumber>
    </recommendedName>
</protein>
<dbReference type="InterPro" id="IPR036390">
    <property type="entry name" value="WH_DNA-bd_sf"/>
</dbReference>
<dbReference type="SMR" id="A0A015KYC6"/>
<evidence type="ECO:0000313" key="14">
    <source>
        <dbReference type="EMBL" id="EXX65036.1"/>
    </source>
</evidence>
<dbReference type="GO" id="GO:0061630">
    <property type="term" value="F:ubiquitin protein ligase activity"/>
    <property type="evidence" value="ECO:0007669"/>
    <property type="project" value="UniProtKB-UniRule"/>
</dbReference>
<feature type="domain" description="UBR-type" evidence="13">
    <location>
        <begin position="94"/>
        <end position="168"/>
    </location>
</feature>
<sequence>MEPEATTSHTFPFNNNESESLSLSTYLNSCPKIFGYRLKESAQQEILKRLFSELWNSNEDHRSLFFPNGFGEGPDAYKLSLSQGEEYSPTQKGKACGHVFRKGEGVYRCRNCALDETCVFCSRCFHATNHEGHDVTFSVNSGSGSSGCCDCGDPEAWKIPIHCAYHSPDASSPDSSEFEQIQYEEILPDDLLDSIHVTISTVLDFILDTLYASPEEMSPLSEEEVREEAKRAANFIRDPINNVDEEKLFAVVLWNDEHHSFHEVIEQLMDATSCSKAEAKAIAERVDSYGRDIVQISEDIQRLLNIARAITSIGLAVTVRSARDTFREGMCGLFIDWLKDLAGGKIGSNVTILRNIICEELCKECKVWNKSRNAKRAKIDEKWRILNDIGIGDTRNGETEGTTSEYMSDDEMVMIDDDNENNEDDASNNYKRSSEFSGDYDISMEEDSSDTIEPMDEDESIIYRGTSSLMKTVEDFKKELRLDRLLILDLRLWKEARAGLRELYIGTLVINPEYKKIMGIRFARNYVNLAKAFLTPDREPEHSIILFSVQLFTVPTISTILVTQYKFLTTIFTILHTFFTSNAVGDDLDSIDLNAKIDCDSEAFKNRRYFHVFQDLRYIISNDSVEKTVPKNPHYLQQYLNLIALFHGMNLNIRATQQHVEYENDSWVNAFNVTLQIAKSCRQFSECYTGNTRTLCVTIRKVLRKLYELSSRRDNDDDDDDDDDDDKMDETCDAQHETPYHSSVWGTSTPGSYGPFAKFSDEESEDKESNLSSLRGTEFHDVIFHQSPYFLSFRVVKFEVASQPVSFHNPLHWFLAELLENVNLLDDELLIQHGFGNFQSMIGLDTESNEEVVQRVKEKILGVFDYPLRVLVLLVQIRAGLWVRNGFGIRGQCHHYREISLRENTFDEDIFLLQTAFIILDPNIVLATILDRFDLVEWFNGGTDHKIYDNSQLTFISEELLTLLIICVSERSNAAGLTIEQEIKREIIHGLCLGPIAYSELIKRIPERLTQNSMFDEILVKLANYRAPDSLTDHGIYELHDEYFDEVDPYFVHYSRNNREEAEEALKSRLKKKDGTHSTPLLIPKLLPIKSGPYTKLGNILHTRLLNQLIYYALLHVRNDEKIKSDTLVEEALHLIMLALLDENNNIVGESKRKGKQKATDTSISSDIDEEMTGFIYYAVSDFFQVDMKPQGTCLLDLLLQLSCEQNFKEFHNKLDFIISKFEQFGSDSVKIKIDQHREKVRIDLQSKGTEDSELSEYERKKQAARERQKKIMEQFAKAQQSFIEKHEDLYEEYEDMEEDWEHPASEVQSGTDSSKPMETIWSYPAGTCIVCQEETNASSLYGMLGLIQPSSLLRRTPFDDKDYVFEVVNLPENLDFTYDRSVPYGVASSIYNNDATSSSEPSHLSKGFPSKSCRQGLYASTCGHLMHVKCFDTYFASLEQRHQLQLARNHPEDVKRKEFMCPLCKSLGNVLLPIIWKTKKEVFPGILDTQEDYDTWLRDKVGPGLEKLKSSFSAGSNLPFSHNDPNNYTTFTTGTPIDAREMSTNTGFSNFTQTQQRRRNSSIRDALTQFVHMLRTPVANQNNDESGSSTAVSDDFSVQGSSTREASAVSDDEDQESIRRMYNRLADVVQMAYRNITPEITFQTVPLKSIEYMWDLFGYTISCIEIGQRGIGKTTSEGLVGPTLIDGINSQTLTLLRVLSETIFTYINTMLVGQTGEFGLKQITLHRNQQIFYGYPLFQQEENVQNIGSKPFADDKRKMIGPYGPSFLFTQVKPLLLEDPFFVLVEICVCTASVTEYEVYHMMRLLYTAEIVKVIVSLIESAINDKTKEWIDDDRVKKKFNGLRDTSIRDFVIWVAKQVGNNEHDIVKFLDGIDESTFIKLIKTFCLPYLRKCVILLHAMFGVAFPKGVDTDETELTRLTKLLGFPSVEHICSIPTTSANDITMLSVISGWCNHLYTLRQVPPSPITPSGTPHDISMIHGLLVSSGVTSGNSQAPQEHHQLYQKIDVKVNHPAIFELVGLPKRLDSLFEESLKKVCKKCKTVPHDPALCLLCGTFVCSQSYCCSENDRGDNDRGECNLHTKSCGGDIGIYLLVKKCVILLLHVDNGCFMNAPYLDTHGETDLGLKRGRPQFLNQKRYDEIRKLWLTHGVPIHVARKIEQTFDLGGWPTM</sequence>
<dbReference type="Gene3D" id="3.30.1390.10">
    <property type="match status" value="1"/>
</dbReference>
<dbReference type="EMBL" id="JEMT01022590">
    <property type="protein sequence ID" value="EXX65036.1"/>
    <property type="molecule type" value="Genomic_DNA"/>
</dbReference>
<evidence type="ECO:0000256" key="3">
    <source>
        <dbReference type="ARBA" id="ARBA00022679"/>
    </source>
</evidence>
<comment type="pathway">
    <text evidence="2 10">Protein modification; protein ubiquitination.</text>
</comment>
<keyword evidence="14" id="KW-0436">Ligase</keyword>
<keyword evidence="4 10" id="KW-0479">Metal-binding</keyword>
<evidence type="ECO:0000256" key="9">
    <source>
        <dbReference type="PROSITE-ProRule" id="PRU00508"/>
    </source>
</evidence>
<feature type="zinc finger region" description="UBR-type" evidence="9">
    <location>
        <begin position="94"/>
        <end position="168"/>
    </location>
</feature>
<evidence type="ECO:0000256" key="12">
    <source>
        <dbReference type="SAM" id="MobiDB-lite"/>
    </source>
</evidence>
<dbReference type="GO" id="GO:0016874">
    <property type="term" value="F:ligase activity"/>
    <property type="evidence" value="ECO:0007669"/>
    <property type="project" value="UniProtKB-KW"/>
</dbReference>
<evidence type="ECO:0000256" key="10">
    <source>
        <dbReference type="RuleBase" id="RU366018"/>
    </source>
</evidence>
<feature type="compositionally biased region" description="Basic and acidic residues" evidence="12">
    <location>
        <begin position="729"/>
        <end position="739"/>
    </location>
</feature>
<dbReference type="Pfam" id="PF02617">
    <property type="entry name" value="ClpS"/>
    <property type="match status" value="1"/>
</dbReference>
<proteinExistence type="inferred from homology"/>
<dbReference type="PROSITE" id="PS51157">
    <property type="entry name" value="ZF_UBR"/>
    <property type="match status" value="1"/>
</dbReference>
<evidence type="ECO:0000256" key="7">
    <source>
        <dbReference type="ARBA" id="ARBA00022833"/>
    </source>
</evidence>
<dbReference type="OrthoDB" id="26387at2759"/>
<keyword evidence="6 10" id="KW-0833">Ubl conjugation pathway</keyword>
<accession>A0A015KYC6</accession>
<evidence type="ECO:0000256" key="4">
    <source>
        <dbReference type="ARBA" id="ARBA00022723"/>
    </source>
</evidence>
<keyword evidence="3 10" id="KW-0808">Transferase</keyword>
<dbReference type="OMA" id="GWYLWAS"/>
<dbReference type="FunFam" id="2.10.110.30:FF:000001">
    <property type="entry name" value="E3 ubiquitin-protein ligase UBR2 isoform 1"/>
    <property type="match status" value="1"/>
</dbReference>
<feature type="region of interest" description="Disordered" evidence="12">
    <location>
        <begin position="1580"/>
        <end position="1616"/>
    </location>
</feature>
<dbReference type="CDD" id="cd16482">
    <property type="entry name" value="RING-H2_UBR1-like"/>
    <property type="match status" value="1"/>
</dbReference>
<evidence type="ECO:0000256" key="1">
    <source>
        <dbReference type="ARBA" id="ARBA00000900"/>
    </source>
</evidence>
<dbReference type="SUPFAM" id="SSF54736">
    <property type="entry name" value="ClpS-like"/>
    <property type="match status" value="1"/>
</dbReference>
<dbReference type="SUPFAM" id="SSF46785">
    <property type="entry name" value="Winged helix' DNA-binding domain"/>
    <property type="match status" value="1"/>
</dbReference>
<dbReference type="SMART" id="SM00396">
    <property type="entry name" value="ZnF_UBR1"/>
    <property type="match status" value="1"/>
</dbReference>
<evidence type="ECO:0000256" key="11">
    <source>
        <dbReference type="SAM" id="Coils"/>
    </source>
</evidence>
<reference evidence="14 15" key="1">
    <citation type="submission" date="2014-02" db="EMBL/GenBank/DDBJ databases">
        <title>Single nucleus genome sequencing reveals high similarity among nuclei of an endomycorrhizal fungus.</title>
        <authorList>
            <person name="Lin K."/>
            <person name="Geurts R."/>
            <person name="Zhang Z."/>
            <person name="Limpens E."/>
            <person name="Saunders D.G."/>
            <person name="Mu D."/>
            <person name="Pang E."/>
            <person name="Cao H."/>
            <person name="Cha H."/>
            <person name="Lin T."/>
            <person name="Zhou Q."/>
            <person name="Shang Y."/>
            <person name="Li Y."/>
            <person name="Ivanov S."/>
            <person name="Sharma T."/>
            <person name="Velzen R.V."/>
            <person name="Ruijter N.D."/>
            <person name="Aanen D.K."/>
            <person name="Win J."/>
            <person name="Kamoun S."/>
            <person name="Bisseling T."/>
            <person name="Huang S."/>
        </authorList>
    </citation>
    <scope>NUCLEOTIDE SEQUENCE [LARGE SCALE GENOMIC DNA]</scope>
    <source>
        <strain evidence="15">DAOM197198w</strain>
    </source>
</reference>
<dbReference type="Gene3D" id="2.10.110.30">
    <property type="match status" value="1"/>
</dbReference>
<evidence type="ECO:0000259" key="13">
    <source>
        <dbReference type="PROSITE" id="PS51157"/>
    </source>
</evidence>
<dbReference type="GO" id="GO:0005737">
    <property type="term" value="C:cytoplasm"/>
    <property type="evidence" value="ECO:0007669"/>
    <property type="project" value="TreeGrafter"/>
</dbReference>
<feature type="compositionally biased region" description="Polar residues" evidence="12">
    <location>
        <begin position="1580"/>
        <end position="1606"/>
    </location>
</feature>
<dbReference type="InterPro" id="IPR014719">
    <property type="entry name" value="Ribosomal_bL12_C/ClpS-like"/>
</dbReference>
<dbReference type="InterPro" id="IPR055194">
    <property type="entry name" value="UBR1-like_WH"/>
</dbReference>
<evidence type="ECO:0000256" key="5">
    <source>
        <dbReference type="ARBA" id="ARBA00022771"/>
    </source>
</evidence>
<comment type="similarity">
    <text evidence="8 10">Belongs to the E3 ubiquitin-protein ligase UBR1-like family.</text>
</comment>
<dbReference type="GO" id="GO:0000151">
    <property type="term" value="C:ubiquitin ligase complex"/>
    <property type="evidence" value="ECO:0007669"/>
    <property type="project" value="TreeGrafter"/>
</dbReference>
<dbReference type="Proteomes" id="UP000022910">
    <property type="component" value="Unassembled WGS sequence"/>
</dbReference>
<dbReference type="HOGENOM" id="CLU_000684_1_0_1"/>
<organism evidence="14 15">
    <name type="scientific">Rhizophagus irregularis (strain DAOM 197198w)</name>
    <name type="common">Glomus intraradices</name>
    <dbReference type="NCBI Taxonomy" id="1432141"/>
    <lineage>
        <taxon>Eukaryota</taxon>
        <taxon>Fungi</taxon>
        <taxon>Fungi incertae sedis</taxon>
        <taxon>Mucoromycota</taxon>
        <taxon>Glomeromycotina</taxon>
        <taxon>Glomeromycetes</taxon>
        <taxon>Glomerales</taxon>
        <taxon>Glomeraceae</taxon>
        <taxon>Rhizophagus</taxon>
    </lineage>
</organism>
<dbReference type="InterPro" id="IPR003769">
    <property type="entry name" value="ClpS_core"/>
</dbReference>
<feature type="coiled-coil region" evidence="11">
    <location>
        <begin position="1248"/>
        <end position="1300"/>
    </location>
</feature>
<comment type="caution">
    <text evidence="14">The sequence shown here is derived from an EMBL/GenBank/DDBJ whole genome shotgun (WGS) entry which is preliminary data.</text>
</comment>
<dbReference type="Gene3D" id="1.10.10.2670">
    <property type="entry name" value="E3 ubiquitin-protein ligase"/>
    <property type="match status" value="1"/>
</dbReference>
<gene>
    <name evidence="14" type="ORF">RirG_137140</name>
</gene>
<dbReference type="GO" id="GO:0008270">
    <property type="term" value="F:zinc ion binding"/>
    <property type="evidence" value="ECO:0007669"/>
    <property type="project" value="UniProtKB-UniRule"/>
</dbReference>
<dbReference type="Pfam" id="PF22960">
    <property type="entry name" value="WHD_UBR1"/>
    <property type="match status" value="1"/>
</dbReference>
<dbReference type="InterPro" id="IPR044046">
    <property type="entry name" value="E3_ligase_UBR-like_C"/>
</dbReference>
<dbReference type="UniPathway" id="UPA00143"/>
<dbReference type="InterPro" id="IPR042065">
    <property type="entry name" value="E3_ELL-like"/>
</dbReference>
<evidence type="ECO:0000313" key="15">
    <source>
        <dbReference type="Proteomes" id="UP000022910"/>
    </source>
</evidence>
<dbReference type="GO" id="GO:0071596">
    <property type="term" value="P:ubiquitin-dependent protein catabolic process via the N-end rule pathway"/>
    <property type="evidence" value="ECO:0007669"/>
    <property type="project" value="UniProtKB-UniRule"/>
</dbReference>
<dbReference type="PANTHER" id="PTHR21497">
    <property type="entry name" value="UBIQUITIN LIGASE E3 ALPHA-RELATED"/>
    <property type="match status" value="1"/>
</dbReference>
<dbReference type="InterPro" id="IPR039164">
    <property type="entry name" value="UBR1-like"/>
</dbReference>
<dbReference type="EC" id="2.3.2.27" evidence="10"/>
<dbReference type="STRING" id="1432141.A0A015KYC6"/>
<evidence type="ECO:0000256" key="2">
    <source>
        <dbReference type="ARBA" id="ARBA00004906"/>
    </source>
</evidence>
<dbReference type="InterPro" id="IPR003126">
    <property type="entry name" value="Znf_UBR"/>
</dbReference>
<dbReference type="GO" id="GO:0016567">
    <property type="term" value="P:protein ubiquitination"/>
    <property type="evidence" value="ECO:0007669"/>
    <property type="project" value="UniProtKB-UniRule"/>
</dbReference>
<keyword evidence="15" id="KW-1185">Reference proteome</keyword>
<dbReference type="PANTHER" id="PTHR21497:SF24">
    <property type="entry name" value="E3 UBIQUITIN-PROTEIN LIGASE UBR1"/>
    <property type="match status" value="1"/>
</dbReference>
<comment type="function">
    <text evidence="10">Ubiquitin ligase protein which is a component of the N-end rule pathway. Recognizes and binds to proteins bearing specific N-terminal residues that are destabilizing according to the N-end rule, leading to their ubiquitination and subsequent degradation.</text>
</comment>
<dbReference type="CDD" id="cd19673">
    <property type="entry name" value="UBR-box_UBR3"/>
    <property type="match status" value="1"/>
</dbReference>
<comment type="catalytic activity">
    <reaction evidence="1 10">
        <text>S-ubiquitinyl-[E2 ubiquitin-conjugating enzyme]-L-cysteine + [acceptor protein]-L-lysine = [E2 ubiquitin-conjugating enzyme]-L-cysteine + N(6)-ubiquitinyl-[acceptor protein]-L-lysine.</text>
        <dbReference type="EC" id="2.3.2.27"/>
    </reaction>
</comment>
<feature type="region of interest" description="Disordered" evidence="12">
    <location>
        <begin position="712"/>
        <end position="749"/>
    </location>
</feature>
<feature type="compositionally biased region" description="Acidic residues" evidence="12">
    <location>
        <begin position="716"/>
        <end position="728"/>
    </location>
</feature>